<proteinExistence type="inferred from homology"/>
<dbReference type="SUPFAM" id="SSF51445">
    <property type="entry name" value="(Trans)glycosidases"/>
    <property type="match status" value="1"/>
</dbReference>
<keyword evidence="5" id="KW-0326">Glycosidase</keyword>
<dbReference type="EC" id="3.2.1.52" evidence="3"/>
<evidence type="ECO:0000256" key="2">
    <source>
        <dbReference type="ARBA" id="ARBA00005336"/>
    </source>
</evidence>
<dbReference type="InterPro" id="IPR050226">
    <property type="entry name" value="NagZ_Beta-hexosaminidase"/>
</dbReference>
<accession>A0A9D1F8I2</accession>
<feature type="compositionally biased region" description="Low complexity" evidence="6">
    <location>
        <begin position="50"/>
        <end position="70"/>
    </location>
</feature>
<keyword evidence="7" id="KW-0812">Transmembrane</keyword>
<dbReference type="InterPro" id="IPR036962">
    <property type="entry name" value="Glyco_hydro_3_N_sf"/>
</dbReference>
<keyword evidence="4" id="KW-0378">Hydrolase</keyword>
<evidence type="ECO:0000256" key="5">
    <source>
        <dbReference type="ARBA" id="ARBA00023295"/>
    </source>
</evidence>
<evidence type="ECO:0000259" key="8">
    <source>
        <dbReference type="Pfam" id="PF00933"/>
    </source>
</evidence>
<evidence type="ECO:0000256" key="7">
    <source>
        <dbReference type="SAM" id="Phobius"/>
    </source>
</evidence>
<feature type="domain" description="Glycoside hydrolase family 3 N-terminal" evidence="8">
    <location>
        <begin position="89"/>
        <end position="410"/>
    </location>
</feature>
<comment type="catalytic activity">
    <reaction evidence="1">
        <text>Hydrolysis of terminal non-reducing N-acetyl-D-hexosamine residues in N-acetyl-beta-D-hexosaminides.</text>
        <dbReference type="EC" id="3.2.1.52"/>
    </reaction>
</comment>
<dbReference type="Pfam" id="PF00933">
    <property type="entry name" value="Glyco_hydro_3"/>
    <property type="match status" value="1"/>
</dbReference>
<comment type="similarity">
    <text evidence="2">Belongs to the glycosyl hydrolase 3 family.</text>
</comment>
<evidence type="ECO:0000313" key="9">
    <source>
        <dbReference type="EMBL" id="HIS64001.1"/>
    </source>
</evidence>
<dbReference type="InterPro" id="IPR001764">
    <property type="entry name" value="Glyco_hydro_3_N"/>
</dbReference>
<dbReference type="GO" id="GO:0004563">
    <property type="term" value="F:beta-N-acetylhexosaminidase activity"/>
    <property type="evidence" value="ECO:0007669"/>
    <property type="project" value="UniProtKB-EC"/>
</dbReference>
<organism evidence="9 10">
    <name type="scientific">Candidatus Avoscillospira avistercoris</name>
    <dbReference type="NCBI Taxonomy" id="2840707"/>
    <lineage>
        <taxon>Bacteria</taxon>
        <taxon>Bacillati</taxon>
        <taxon>Bacillota</taxon>
        <taxon>Clostridia</taxon>
        <taxon>Eubacteriales</taxon>
        <taxon>Oscillospiraceae</taxon>
        <taxon>Oscillospiraceae incertae sedis</taxon>
        <taxon>Candidatus Avoscillospira</taxon>
    </lineage>
</organism>
<dbReference type="Proteomes" id="UP000886741">
    <property type="component" value="Unassembled WGS sequence"/>
</dbReference>
<name>A0A9D1F8I2_9FIRM</name>
<keyword evidence="7" id="KW-1133">Transmembrane helix</keyword>
<evidence type="ECO:0000256" key="1">
    <source>
        <dbReference type="ARBA" id="ARBA00001231"/>
    </source>
</evidence>
<dbReference type="InterPro" id="IPR019800">
    <property type="entry name" value="Glyco_hydro_3_AS"/>
</dbReference>
<dbReference type="InterPro" id="IPR017853">
    <property type="entry name" value="GH"/>
</dbReference>
<feature type="region of interest" description="Disordered" evidence="6">
    <location>
        <begin position="35"/>
        <end position="74"/>
    </location>
</feature>
<dbReference type="EMBL" id="DVJJ01000022">
    <property type="protein sequence ID" value="HIS64001.1"/>
    <property type="molecule type" value="Genomic_DNA"/>
</dbReference>
<dbReference type="GO" id="GO:0005975">
    <property type="term" value="P:carbohydrate metabolic process"/>
    <property type="evidence" value="ECO:0007669"/>
    <property type="project" value="InterPro"/>
</dbReference>
<feature type="transmembrane region" description="Helical" evidence="7">
    <location>
        <begin position="7"/>
        <end position="29"/>
    </location>
</feature>
<dbReference type="GO" id="GO:0009254">
    <property type="term" value="P:peptidoglycan turnover"/>
    <property type="evidence" value="ECO:0007669"/>
    <property type="project" value="TreeGrafter"/>
</dbReference>
<dbReference type="PANTHER" id="PTHR30480">
    <property type="entry name" value="BETA-HEXOSAMINIDASE-RELATED"/>
    <property type="match status" value="1"/>
</dbReference>
<protein>
    <recommendedName>
        <fullName evidence="3">beta-N-acetylhexosaminidase</fullName>
        <ecNumber evidence="3">3.2.1.52</ecNumber>
    </recommendedName>
</protein>
<dbReference type="Gene3D" id="3.20.20.300">
    <property type="entry name" value="Glycoside hydrolase, family 3, N-terminal domain"/>
    <property type="match status" value="1"/>
</dbReference>
<evidence type="ECO:0000256" key="3">
    <source>
        <dbReference type="ARBA" id="ARBA00012663"/>
    </source>
</evidence>
<comment type="caution">
    <text evidence="9">The sequence shown here is derived from an EMBL/GenBank/DDBJ whole genome shotgun (WGS) entry which is preliminary data.</text>
</comment>
<dbReference type="PROSITE" id="PS00775">
    <property type="entry name" value="GLYCOSYL_HYDROL_F3"/>
    <property type="match status" value="1"/>
</dbReference>
<reference evidence="9" key="2">
    <citation type="journal article" date="2021" name="PeerJ">
        <title>Extensive microbial diversity within the chicken gut microbiome revealed by metagenomics and culture.</title>
        <authorList>
            <person name="Gilroy R."/>
            <person name="Ravi A."/>
            <person name="Getino M."/>
            <person name="Pursley I."/>
            <person name="Horton D.L."/>
            <person name="Alikhan N.F."/>
            <person name="Baker D."/>
            <person name="Gharbi K."/>
            <person name="Hall N."/>
            <person name="Watson M."/>
            <person name="Adriaenssens E.M."/>
            <person name="Foster-Nyarko E."/>
            <person name="Jarju S."/>
            <person name="Secka A."/>
            <person name="Antonio M."/>
            <person name="Oren A."/>
            <person name="Chaudhuri R.R."/>
            <person name="La Ragione R."/>
            <person name="Hildebrand F."/>
            <person name="Pallen M.J."/>
        </authorList>
    </citation>
    <scope>NUCLEOTIDE SEQUENCE</scope>
    <source>
        <strain evidence="9">ChiBcec16-1751</strain>
    </source>
</reference>
<keyword evidence="7" id="KW-0472">Membrane</keyword>
<dbReference type="PANTHER" id="PTHR30480:SF13">
    <property type="entry name" value="BETA-HEXOSAMINIDASE"/>
    <property type="match status" value="1"/>
</dbReference>
<evidence type="ECO:0000313" key="10">
    <source>
        <dbReference type="Proteomes" id="UP000886741"/>
    </source>
</evidence>
<reference evidence="9" key="1">
    <citation type="submission" date="2020-10" db="EMBL/GenBank/DDBJ databases">
        <authorList>
            <person name="Gilroy R."/>
        </authorList>
    </citation>
    <scope>NUCLEOTIDE SEQUENCE</scope>
    <source>
        <strain evidence="9">ChiBcec16-1751</strain>
    </source>
</reference>
<dbReference type="AlphaFoldDB" id="A0A9D1F8I2"/>
<evidence type="ECO:0000256" key="6">
    <source>
        <dbReference type="SAM" id="MobiDB-lite"/>
    </source>
</evidence>
<evidence type="ECO:0000256" key="4">
    <source>
        <dbReference type="ARBA" id="ARBA00022801"/>
    </source>
</evidence>
<gene>
    <name evidence="9" type="ORF">IAA83_01345</name>
</gene>
<sequence length="418" mass="43727">MGKGFRIFLVSLLGFCVLIGAICIIVPLARSGEPNIPSQFNPVTDDTGDDAANNTDDTNTDTGDTSATTEPEPESEFVTKAKETVRTMTLEEQVYQLFMVTPEDLTGVDTATVAGDATKSALEQYPVGGIVYFAKNLENVDQIKTLLSNTQSYAKTPLLLGVDEEGGTVSRLGSRGLGVTELDDMASYDDPQQVHTMGKTLGDELLALGFNLDFAPVADVSTSGSAIGDRAFSSDAEEAASLVGSMVAGMKESGILCTLKHFPGLGGVSADTHDGAASTNATLEQLKEKDFLPFQAGIDAGAPLVMVSHLSAPSVTGDDRPASLSTSIIDGLLRTELGFDGVVVTDALNMEAITDHFTAAEAAVQALEAGADLLLMPEDFQAAVDGVLHAVETGSLPQDTITDSVVRVLAMKYEYGIA</sequence>